<evidence type="ECO:0000313" key="2">
    <source>
        <dbReference type="EMBL" id="MFC5467544.1"/>
    </source>
</evidence>
<keyword evidence="1" id="KW-0812">Transmembrane</keyword>
<keyword evidence="3" id="KW-1185">Reference proteome</keyword>
<gene>
    <name evidence="2" type="ORF">ACFPPD_02370</name>
</gene>
<keyword evidence="1" id="KW-0472">Membrane</keyword>
<accession>A0ABW0LP32</accession>
<name>A0ABW0LP32_9BACL</name>
<keyword evidence="1" id="KW-1133">Transmembrane helix</keyword>
<protein>
    <submittedName>
        <fullName evidence="2">Uncharacterized protein</fullName>
    </submittedName>
</protein>
<feature type="transmembrane region" description="Helical" evidence="1">
    <location>
        <begin position="7"/>
        <end position="25"/>
    </location>
</feature>
<evidence type="ECO:0000313" key="3">
    <source>
        <dbReference type="Proteomes" id="UP001596105"/>
    </source>
</evidence>
<evidence type="ECO:0000256" key="1">
    <source>
        <dbReference type="SAM" id="Phobius"/>
    </source>
</evidence>
<dbReference type="EMBL" id="JBHSMH010000005">
    <property type="protein sequence ID" value="MFC5467544.1"/>
    <property type="molecule type" value="Genomic_DNA"/>
</dbReference>
<comment type="caution">
    <text evidence="2">The sequence shown here is derived from an EMBL/GenBank/DDBJ whole genome shotgun (WGS) entry which is preliminary data.</text>
</comment>
<reference evidence="3" key="1">
    <citation type="journal article" date="2019" name="Int. J. Syst. Evol. Microbiol.">
        <title>The Global Catalogue of Microorganisms (GCM) 10K type strain sequencing project: providing services to taxonomists for standard genome sequencing and annotation.</title>
        <authorList>
            <consortium name="The Broad Institute Genomics Platform"/>
            <consortium name="The Broad Institute Genome Sequencing Center for Infectious Disease"/>
            <person name="Wu L."/>
            <person name="Ma J."/>
        </authorList>
    </citation>
    <scope>NUCLEOTIDE SEQUENCE [LARGE SCALE GENOMIC DNA]</scope>
    <source>
        <strain evidence="3">CCUG 57113</strain>
    </source>
</reference>
<proteinExistence type="predicted"/>
<dbReference type="RefSeq" id="WP_209742743.1">
    <property type="nucleotide sequence ID" value="NZ_JBHSMH010000005.1"/>
</dbReference>
<organism evidence="2 3">
    <name type="scientific">Cohnella suwonensis</name>
    <dbReference type="NCBI Taxonomy" id="696072"/>
    <lineage>
        <taxon>Bacteria</taxon>
        <taxon>Bacillati</taxon>
        <taxon>Bacillota</taxon>
        <taxon>Bacilli</taxon>
        <taxon>Bacillales</taxon>
        <taxon>Paenibacillaceae</taxon>
        <taxon>Cohnella</taxon>
    </lineage>
</organism>
<sequence length="54" mass="6340">MRGKYRYVWITVAALLVFYIVFLPSPTPQFAIRKHLLFTFHPILAFSAPIDERS</sequence>
<dbReference type="Proteomes" id="UP001596105">
    <property type="component" value="Unassembled WGS sequence"/>
</dbReference>